<dbReference type="Pfam" id="PF00009">
    <property type="entry name" value="GTP_EFTU"/>
    <property type="match status" value="1"/>
</dbReference>
<dbReference type="InterPro" id="IPR015760">
    <property type="entry name" value="TIF_IF2"/>
</dbReference>
<protein>
    <recommendedName>
        <fullName evidence="6">Tr-type G domain-containing protein</fullName>
    </recommendedName>
</protein>
<dbReference type="GO" id="GO:0005829">
    <property type="term" value="C:cytosol"/>
    <property type="evidence" value="ECO:0007669"/>
    <property type="project" value="TreeGrafter"/>
</dbReference>
<proteinExistence type="inferred from homology"/>
<dbReference type="PANTHER" id="PTHR43381">
    <property type="entry name" value="TRANSLATION INITIATION FACTOR IF-2-RELATED"/>
    <property type="match status" value="1"/>
</dbReference>
<accession>X1CGW1</accession>
<evidence type="ECO:0000256" key="1">
    <source>
        <dbReference type="ARBA" id="ARBA00007733"/>
    </source>
</evidence>
<keyword evidence="4" id="KW-0648">Protein biosynthesis</keyword>
<keyword evidence="3" id="KW-0547">Nucleotide-binding</keyword>
<name>X1CGW1_9ZZZZ</name>
<comment type="similarity">
    <text evidence="1">Belongs to the TRAFAC class translation factor GTPase superfamily. Classic translation factor GTPase family. IF-2 subfamily.</text>
</comment>
<keyword evidence="5" id="KW-0342">GTP-binding</keyword>
<dbReference type="InterPro" id="IPR027417">
    <property type="entry name" value="P-loop_NTPase"/>
</dbReference>
<evidence type="ECO:0000256" key="3">
    <source>
        <dbReference type="ARBA" id="ARBA00022741"/>
    </source>
</evidence>
<dbReference type="GO" id="GO:0003743">
    <property type="term" value="F:translation initiation factor activity"/>
    <property type="evidence" value="ECO:0007669"/>
    <property type="project" value="UniProtKB-KW"/>
</dbReference>
<dbReference type="EMBL" id="BART01020786">
    <property type="protein sequence ID" value="GAG92337.1"/>
    <property type="molecule type" value="Genomic_DNA"/>
</dbReference>
<dbReference type="GO" id="GO:0003924">
    <property type="term" value="F:GTPase activity"/>
    <property type="evidence" value="ECO:0007669"/>
    <property type="project" value="InterPro"/>
</dbReference>
<keyword evidence="2" id="KW-0396">Initiation factor</keyword>
<evidence type="ECO:0000259" key="6">
    <source>
        <dbReference type="Pfam" id="PF00009"/>
    </source>
</evidence>
<dbReference type="InterPro" id="IPR005225">
    <property type="entry name" value="Small_GTP-bd"/>
</dbReference>
<dbReference type="PANTHER" id="PTHR43381:SF5">
    <property type="entry name" value="TR-TYPE G DOMAIN-CONTAINING PROTEIN"/>
    <property type="match status" value="1"/>
</dbReference>
<dbReference type="SUPFAM" id="SSF52540">
    <property type="entry name" value="P-loop containing nucleoside triphosphate hydrolases"/>
    <property type="match status" value="1"/>
</dbReference>
<feature type="non-terminal residue" evidence="7">
    <location>
        <position position="130"/>
    </location>
</feature>
<evidence type="ECO:0000313" key="7">
    <source>
        <dbReference type="EMBL" id="GAG92337.1"/>
    </source>
</evidence>
<dbReference type="Gene3D" id="3.40.50.300">
    <property type="entry name" value="P-loop containing nucleotide triphosphate hydrolases"/>
    <property type="match status" value="1"/>
</dbReference>
<dbReference type="AlphaFoldDB" id="X1CGW1"/>
<evidence type="ECO:0000256" key="2">
    <source>
        <dbReference type="ARBA" id="ARBA00022540"/>
    </source>
</evidence>
<gene>
    <name evidence="7" type="ORF">S01H4_38528</name>
</gene>
<dbReference type="GO" id="GO:0005525">
    <property type="term" value="F:GTP binding"/>
    <property type="evidence" value="ECO:0007669"/>
    <property type="project" value="UniProtKB-KW"/>
</dbReference>
<comment type="caution">
    <text evidence="7">The sequence shown here is derived from an EMBL/GenBank/DDBJ whole genome shotgun (WGS) entry which is preliminary data.</text>
</comment>
<sequence length="130" mass="14488">MAMEQMCTINSELDSETVEMLALEYGDDVELRQPVSIEDELLARIQSHDDAPHELESRPPVVTFLGHVDHGKTSLLDRIIGIDVVSGERGGITQHIRAYSVQKDGRTISFVDTPGHEAFTEMRARGAMLR</sequence>
<evidence type="ECO:0000256" key="4">
    <source>
        <dbReference type="ARBA" id="ARBA00022917"/>
    </source>
</evidence>
<dbReference type="InterPro" id="IPR000795">
    <property type="entry name" value="T_Tr_GTP-bd_dom"/>
</dbReference>
<feature type="domain" description="Tr-type G" evidence="6">
    <location>
        <begin position="62"/>
        <end position="127"/>
    </location>
</feature>
<dbReference type="NCBIfam" id="TIGR00231">
    <property type="entry name" value="small_GTP"/>
    <property type="match status" value="1"/>
</dbReference>
<evidence type="ECO:0000256" key="5">
    <source>
        <dbReference type="ARBA" id="ARBA00023134"/>
    </source>
</evidence>
<organism evidence="7">
    <name type="scientific">marine sediment metagenome</name>
    <dbReference type="NCBI Taxonomy" id="412755"/>
    <lineage>
        <taxon>unclassified sequences</taxon>
        <taxon>metagenomes</taxon>
        <taxon>ecological metagenomes</taxon>
    </lineage>
</organism>
<reference evidence="7" key="1">
    <citation type="journal article" date="2014" name="Front. Microbiol.">
        <title>High frequency of phylogenetically diverse reductive dehalogenase-homologous genes in deep subseafloor sedimentary metagenomes.</title>
        <authorList>
            <person name="Kawai M."/>
            <person name="Futagami T."/>
            <person name="Toyoda A."/>
            <person name="Takaki Y."/>
            <person name="Nishi S."/>
            <person name="Hori S."/>
            <person name="Arai W."/>
            <person name="Tsubouchi T."/>
            <person name="Morono Y."/>
            <person name="Uchiyama I."/>
            <person name="Ito T."/>
            <person name="Fujiyama A."/>
            <person name="Inagaki F."/>
            <person name="Takami H."/>
        </authorList>
    </citation>
    <scope>NUCLEOTIDE SEQUENCE</scope>
    <source>
        <strain evidence="7">Expedition CK06-06</strain>
    </source>
</reference>